<name>A0ABS3GZ61_9ENTE</name>
<evidence type="ECO:0000256" key="2">
    <source>
        <dbReference type="SAM" id="Phobius"/>
    </source>
</evidence>
<evidence type="ECO:0000313" key="5">
    <source>
        <dbReference type="Proteomes" id="UP000664632"/>
    </source>
</evidence>
<evidence type="ECO:0000313" key="4">
    <source>
        <dbReference type="EMBL" id="MBO0440552.1"/>
    </source>
</evidence>
<keyword evidence="4" id="KW-0645">Protease</keyword>
<feature type="domain" description="CAAX prenyl protease 2/Lysostaphin resistance protein A-like" evidence="3">
    <location>
        <begin position="26"/>
        <end position="111"/>
    </location>
</feature>
<dbReference type="PANTHER" id="PTHR36435:SF1">
    <property type="entry name" value="CAAX AMINO TERMINAL PROTEASE FAMILY PROTEIN"/>
    <property type="match status" value="1"/>
</dbReference>
<accession>A0ABS3GZ61</accession>
<proteinExistence type="inferred from homology"/>
<dbReference type="InterPro" id="IPR052710">
    <property type="entry name" value="CAAX_protease"/>
</dbReference>
<organism evidence="4 5">
    <name type="scientific">Candidatus Enterococcus ikei</name>
    <dbReference type="NCBI Taxonomy" id="2815326"/>
    <lineage>
        <taxon>Bacteria</taxon>
        <taxon>Bacillati</taxon>
        <taxon>Bacillota</taxon>
        <taxon>Bacilli</taxon>
        <taxon>Lactobacillales</taxon>
        <taxon>Enterococcaceae</taxon>
        <taxon>Enterococcus</taxon>
    </lineage>
</organism>
<evidence type="ECO:0000256" key="1">
    <source>
        <dbReference type="ARBA" id="ARBA00009067"/>
    </source>
</evidence>
<keyword evidence="2" id="KW-0812">Transmembrane</keyword>
<evidence type="ECO:0000259" key="3">
    <source>
        <dbReference type="Pfam" id="PF02517"/>
    </source>
</evidence>
<comment type="similarity">
    <text evidence="1">Belongs to the UPF0177 family.</text>
</comment>
<dbReference type="InterPro" id="IPR003675">
    <property type="entry name" value="Rce1/LyrA-like_dom"/>
</dbReference>
<protein>
    <submittedName>
        <fullName evidence="4">CPBP family intramembrane metalloprotease</fullName>
    </submittedName>
</protein>
<dbReference type="EMBL" id="JAFLWD010000020">
    <property type="protein sequence ID" value="MBO0440552.1"/>
    <property type="molecule type" value="Genomic_DNA"/>
</dbReference>
<keyword evidence="4" id="KW-0482">Metalloprotease</keyword>
<dbReference type="Proteomes" id="UP000664632">
    <property type="component" value="Unassembled WGS sequence"/>
</dbReference>
<keyword evidence="2" id="KW-1133">Transmembrane helix</keyword>
<dbReference type="PANTHER" id="PTHR36435">
    <property type="entry name" value="SLR1288 PROTEIN"/>
    <property type="match status" value="1"/>
</dbReference>
<dbReference type="Pfam" id="PF02517">
    <property type="entry name" value="Rce1-like"/>
    <property type="match status" value="1"/>
</dbReference>
<keyword evidence="2" id="KW-0472">Membrane</keyword>
<feature type="transmembrane region" description="Helical" evidence="2">
    <location>
        <begin position="76"/>
        <end position="93"/>
    </location>
</feature>
<comment type="caution">
    <text evidence="4">The sequence shown here is derived from an EMBL/GenBank/DDBJ whole genome shotgun (WGS) entry which is preliminary data.</text>
</comment>
<keyword evidence="4" id="KW-0378">Hydrolase</keyword>
<reference evidence="4 5" key="1">
    <citation type="submission" date="2021-03" db="EMBL/GenBank/DDBJ databases">
        <title>Enterococcal diversity collection.</title>
        <authorList>
            <person name="Gilmore M.S."/>
            <person name="Schwartzman J."/>
            <person name="Van Tyne D."/>
            <person name="Martin M."/>
            <person name="Earl A.M."/>
            <person name="Manson A.L."/>
            <person name="Straub T."/>
            <person name="Salamzade R."/>
            <person name="Saavedra J."/>
            <person name="Lebreton F."/>
            <person name="Prichula J."/>
            <person name="Schaufler K."/>
            <person name="Gaca A."/>
            <person name="Sgardioli B."/>
            <person name="Wagenaar J."/>
            <person name="Strong T."/>
        </authorList>
    </citation>
    <scope>NUCLEOTIDE SEQUENCE [LARGE SCALE GENOMIC DNA]</scope>
    <source>
        <strain evidence="4 5">DIV0869a</strain>
    </source>
</reference>
<dbReference type="GO" id="GO:0008237">
    <property type="term" value="F:metallopeptidase activity"/>
    <property type="evidence" value="ECO:0007669"/>
    <property type="project" value="UniProtKB-KW"/>
</dbReference>
<gene>
    <name evidence="4" type="ORF">JZO69_09280</name>
</gene>
<keyword evidence="5" id="KW-1185">Reference proteome</keyword>
<sequence length="117" mass="13154">MNFEGITITTNQKALDTLFMQVPKGLFWLVAGFTTPISEEYIFRAGIQSLFPRKYQTLGLLVSAIIFGLSHTPTTIGSAVIYIGMGLSFGWLYKKTNRIEMPIIAHMLWNTLGIMFT</sequence>